<comment type="caution">
    <text evidence="5">The sequence shown here is derived from an EMBL/GenBank/DDBJ whole genome shotgun (WGS) entry which is preliminary data.</text>
</comment>
<dbReference type="PIRSF" id="PIRSF006779">
    <property type="entry name" value="UCP006779"/>
    <property type="match status" value="1"/>
</dbReference>
<dbReference type="Pfam" id="PF20257">
    <property type="entry name" value="SAM_HAT_C"/>
    <property type="match status" value="1"/>
</dbReference>
<comment type="similarity">
    <text evidence="2">Belongs to the SAM hydrolase / SAM-dependent halogenase family.</text>
</comment>
<evidence type="ECO:0000259" key="3">
    <source>
        <dbReference type="Pfam" id="PF01887"/>
    </source>
</evidence>
<evidence type="ECO:0000313" key="6">
    <source>
        <dbReference type="Proteomes" id="UP001157947"/>
    </source>
</evidence>
<dbReference type="SUPFAM" id="SSF101852">
    <property type="entry name" value="Bacterial fluorinating enzyme, C-terminal domain"/>
    <property type="match status" value="1"/>
</dbReference>
<evidence type="ECO:0000256" key="1">
    <source>
        <dbReference type="ARBA" id="ARBA00022691"/>
    </source>
</evidence>
<protein>
    <submittedName>
        <fullName evidence="5">Uncharacterized protein</fullName>
    </submittedName>
</protein>
<reference evidence="5" key="1">
    <citation type="submission" date="2017-05" db="EMBL/GenBank/DDBJ databases">
        <authorList>
            <person name="Varghese N."/>
            <person name="Submissions S."/>
        </authorList>
    </citation>
    <scope>NUCLEOTIDE SEQUENCE</scope>
    <source>
        <strain evidence="5">DSM 18763</strain>
    </source>
</reference>
<evidence type="ECO:0000259" key="4">
    <source>
        <dbReference type="Pfam" id="PF20257"/>
    </source>
</evidence>
<keyword evidence="6" id="KW-1185">Reference proteome</keyword>
<evidence type="ECO:0000313" key="5">
    <source>
        <dbReference type="EMBL" id="SMP12745.1"/>
    </source>
</evidence>
<evidence type="ECO:0000256" key="2">
    <source>
        <dbReference type="ARBA" id="ARBA00024035"/>
    </source>
</evidence>
<dbReference type="InterPro" id="IPR002747">
    <property type="entry name" value="SAM_OH_AdoTrfase"/>
</dbReference>
<organism evidence="5 6">
    <name type="scientific">Venenivibrio stagnispumantis</name>
    <dbReference type="NCBI Taxonomy" id="407998"/>
    <lineage>
        <taxon>Bacteria</taxon>
        <taxon>Pseudomonadati</taxon>
        <taxon>Aquificota</taxon>
        <taxon>Aquificia</taxon>
        <taxon>Aquificales</taxon>
        <taxon>Hydrogenothermaceae</taxon>
        <taxon>Venenivibrio</taxon>
    </lineage>
</organism>
<accession>A0AA45WM07</accession>
<dbReference type="InterPro" id="IPR023227">
    <property type="entry name" value="SAM_OH_AdoTrfase_C_sf"/>
</dbReference>
<dbReference type="EMBL" id="FXTX01000010">
    <property type="protein sequence ID" value="SMP12745.1"/>
    <property type="molecule type" value="Genomic_DNA"/>
</dbReference>
<dbReference type="PANTHER" id="PTHR35092">
    <property type="entry name" value="CHLORINASE MJ1651"/>
    <property type="match status" value="1"/>
</dbReference>
<dbReference type="RefSeq" id="WP_265133876.1">
    <property type="nucleotide sequence ID" value="NZ_FXTX01000010.1"/>
</dbReference>
<feature type="domain" description="S-adenosyl-l-methionine hydroxide adenosyltransferase C-terminal" evidence="4">
    <location>
        <begin position="183"/>
        <end position="259"/>
    </location>
</feature>
<dbReference type="Gene3D" id="3.40.50.10790">
    <property type="entry name" value="S-adenosyl-l-methionine hydroxide adenosyltransferase, N-terminal"/>
    <property type="match status" value="1"/>
</dbReference>
<dbReference type="InterPro" id="IPR046469">
    <property type="entry name" value="SAM_HAT_N"/>
</dbReference>
<dbReference type="Gene3D" id="2.40.30.90">
    <property type="entry name" value="Bacterial fluorinating enzyme like"/>
    <property type="match status" value="1"/>
</dbReference>
<dbReference type="AlphaFoldDB" id="A0AA45WM07"/>
<keyword evidence="1" id="KW-0949">S-adenosyl-L-methionine</keyword>
<dbReference type="PANTHER" id="PTHR35092:SF1">
    <property type="entry name" value="CHLORINASE MJ1651"/>
    <property type="match status" value="1"/>
</dbReference>
<dbReference type="Proteomes" id="UP001157947">
    <property type="component" value="Unassembled WGS sequence"/>
</dbReference>
<dbReference type="Pfam" id="PF01887">
    <property type="entry name" value="SAM_HAT_N"/>
    <property type="match status" value="1"/>
</dbReference>
<dbReference type="InterPro" id="IPR046470">
    <property type="entry name" value="SAM_HAT_C"/>
</dbReference>
<feature type="domain" description="S-adenosyl-l-methionine hydroxide adenosyltransferase N-terminal" evidence="3">
    <location>
        <begin position="13"/>
        <end position="158"/>
    </location>
</feature>
<sequence length="263" mass="29892">MKIIKNQKSKKIIALLTDFGNKDGFVGSLKAVILSINPNIEIVDISHEVESFSILEASIILNATYKYFPKGTIFLSVVDPGVGTEREAIIVKTENYIFVSPNNGILTLPLKNEKIKEIVKIENKKYMLKSDTNTFHGRDIFAPVSAYISRGVALKNFGKKLKKDNLVIMKDIYPEEKEDRIIGKVIKFDKFGNAITNIDKIPENSKILFRDYQLKICNNFQEGDKYIPSLIKGSFGFYEIFLKENSAKDILNINLFEEVIILK</sequence>
<name>A0AA45WM07_9AQUI</name>
<proteinExistence type="inferred from homology"/>
<gene>
    <name evidence="5" type="ORF">SAMN06264868_1105</name>
</gene>
<dbReference type="InterPro" id="IPR023228">
    <property type="entry name" value="SAM_OH_AdoTrfase_N_sf"/>
</dbReference>
<dbReference type="SUPFAM" id="SSF102522">
    <property type="entry name" value="Bacterial fluorinating enzyme, N-terminal domain"/>
    <property type="match status" value="1"/>
</dbReference>